<reference evidence="1" key="1">
    <citation type="submission" date="2014-11" db="EMBL/GenBank/DDBJ databases">
        <authorList>
            <person name="Amaro Gonzalez C."/>
        </authorList>
    </citation>
    <scope>NUCLEOTIDE SEQUENCE</scope>
</reference>
<organism evidence="1">
    <name type="scientific">Anguilla anguilla</name>
    <name type="common">European freshwater eel</name>
    <name type="synonym">Muraena anguilla</name>
    <dbReference type="NCBI Taxonomy" id="7936"/>
    <lineage>
        <taxon>Eukaryota</taxon>
        <taxon>Metazoa</taxon>
        <taxon>Chordata</taxon>
        <taxon>Craniata</taxon>
        <taxon>Vertebrata</taxon>
        <taxon>Euteleostomi</taxon>
        <taxon>Actinopterygii</taxon>
        <taxon>Neopterygii</taxon>
        <taxon>Teleostei</taxon>
        <taxon>Anguilliformes</taxon>
        <taxon>Anguillidae</taxon>
        <taxon>Anguilla</taxon>
    </lineage>
</organism>
<protein>
    <submittedName>
        <fullName evidence="1">Uncharacterized protein</fullName>
    </submittedName>
</protein>
<accession>A0A0E9SEU6</accession>
<reference evidence="1" key="2">
    <citation type="journal article" date="2015" name="Fish Shellfish Immunol.">
        <title>Early steps in the European eel (Anguilla anguilla)-Vibrio vulnificus interaction in the gills: Role of the RtxA13 toxin.</title>
        <authorList>
            <person name="Callol A."/>
            <person name="Pajuelo D."/>
            <person name="Ebbesson L."/>
            <person name="Teles M."/>
            <person name="MacKenzie S."/>
            <person name="Amaro C."/>
        </authorList>
    </citation>
    <scope>NUCLEOTIDE SEQUENCE</scope>
</reference>
<evidence type="ECO:0000313" key="1">
    <source>
        <dbReference type="EMBL" id="JAH39038.1"/>
    </source>
</evidence>
<sequence>MARDSPDQSAEGFVGTTPLFFESYLKSPNCSVNFFFGFV</sequence>
<dbReference type="AlphaFoldDB" id="A0A0E9SEU6"/>
<proteinExistence type="predicted"/>
<dbReference type="EMBL" id="GBXM01069539">
    <property type="protein sequence ID" value="JAH39038.1"/>
    <property type="molecule type" value="Transcribed_RNA"/>
</dbReference>
<name>A0A0E9SEU6_ANGAN</name>